<dbReference type="NCBIfam" id="NF046055">
    <property type="entry name" value="restr_BPTD_3080"/>
    <property type="match status" value="1"/>
</dbReference>
<evidence type="ECO:0000313" key="3">
    <source>
        <dbReference type="Proteomes" id="UP001501480"/>
    </source>
</evidence>
<feature type="domain" description="Helicase/UvrB N-terminal" evidence="1">
    <location>
        <begin position="145"/>
        <end position="315"/>
    </location>
</feature>
<name>A0ABN2VU00_9ACTN</name>
<dbReference type="PANTHER" id="PTHR47396:SF1">
    <property type="entry name" value="ATP-DEPENDENT HELICASE IRC3-RELATED"/>
    <property type="match status" value="1"/>
</dbReference>
<dbReference type="InterPro" id="IPR050742">
    <property type="entry name" value="Helicase_Restrict-Modif_Enz"/>
</dbReference>
<dbReference type="PANTHER" id="PTHR47396">
    <property type="entry name" value="TYPE I RESTRICTION ENZYME ECOKI R PROTEIN"/>
    <property type="match status" value="1"/>
</dbReference>
<dbReference type="SUPFAM" id="SSF52540">
    <property type="entry name" value="P-loop containing nucleoside triphosphate hydrolases"/>
    <property type="match status" value="2"/>
</dbReference>
<proteinExistence type="predicted"/>
<reference evidence="2 3" key="1">
    <citation type="journal article" date="2019" name="Int. J. Syst. Evol. Microbiol.">
        <title>The Global Catalogue of Microorganisms (GCM) 10K type strain sequencing project: providing services to taxonomists for standard genome sequencing and annotation.</title>
        <authorList>
            <consortium name="The Broad Institute Genomics Platform"/>
            <consortium name="The Broad Institute Genome Sequencing Center for Infectious Disease"/>
            <person name="Wu L."/>
            <person name="Ma J."/>
        </authorList>
    </citation>
    <scope>NUCLEOTIDE SEQUENCE [LARGE SCALE GENOMIC DNA]</scope>
    <source>
        <strain evidence="2 3">JCM 15749</strain>
    </source>
</reference>
<comment type="caution">
    <text evidence="2">The sequence shown here is derived from an EMBL/GenBank/DDBJ whole genome shotgun (WGS) entry which is preliminary data.</text>
</comment>
<gene>
    <name evidence="2" type="ORF">GCM10009821_08690</name>
</gene>
<protein>
    <submittedName>
        <fullName evidence="2">DEAD/DEAH box helicase family protein</fullName>
    </submittedName>
</protein>
<dbReference type="InterPro" id="IPR027417">
    <property type="entry name" value="P-loop_NTPase"/>
</dbReference>
<evidence type="ECO:0000259" key="1">
    <source>
        <dbReference type="Pfam" id="PF04851"/>
    </source>
</evidence>
<dbReference type="Proteomes" id="UP001501480">
    <property type="component" value="Unassembled WGS sequence"/>
</dbReference>
<dbReference type="Gene3D" id="3.40.50.300">
    <property type="entry name" value="P-loop containing nucleotide triphosphate hydrolases"/>
    <property type="match status" value="2"/>
</dbReference>
<dbReference type="Pfam" id="PF04851">
    <property type="entry name" value="ResIII"/>
    <property type="match status" value="1"/>
</dbReference>
<accession>A0ABN2VU00</accession>
<keyword evidence="2" id="KW-0067">ATP-binding</keyword>
<keyword evidence="2" id="KW-0347">Helicase</keyword>
<organism evidence="2 3">
    <name type="scientific">Aeromicrobium halocynthiae</name>
    <dbReference type="NCBI Taxonomy" id="560557"/>
    <lineage>
        <taxon>Bacteria</taxon>
        <taxon>Bacillati</taxon>
        <taxon>Actinomycetota</taxon>
        <taxon>Actinomycetes</taxon>
        <taxon>Propionibacteriales</taxon>
        <taxon>Nocardioidaceae</taxon>
        <taxon>Aeromicrobium</taxon>
    </lineage>
</organism>
<dbReference type="GO" id="GO:0004386">
    <property type="term" value="F:helicase activity"/>
    <property type="evidence" value="ECO:0007669"/>
    <property type="project" value="UniProtKB-KW"/>
</dbReference>
<keyword evidence="2" id="KW-0378">Hydrolase</keyword>
<dbReference type="EMBL" id="BAAAPY010000002">
    <property type="protein sequence ID" value="GAA2072806.1"/>
    <property type="molecule type" value="Genomic_DNA"/>
</dbReference>
<keyword evidence="3" id="KW-1185">Reference proteome</keyword>
<keyword evidence="2" id="KW-0547">Nucleotide-binding</keyword>
<dbReference type="InterPro" id="IPR006935">
    <property type="entry name" value="Helicase/UvrB_N"/>
</dbReference>
<evidence type="ECO:0000313" key="2">
    <source>
        <dbReference type="EMBL" id="GAA2072806.1"/>
    </source>
</evidence>
<sequence>MGASALANPILNGPYDIPSRHFAMGPQGPTGDIVDGRRPSESFIPVAQAVKNADGSSQGMLEFEGTVERRELNSFINSVRREVDLWRAQNYPRATAVSRKLMLHWCDEHRENRVLFCQREAVETAIYLHEVAGREDFREFRTTLEAHNVQYNDGLPRIALKMATGSGKTVVMAMLVAWQTLNKVATPRDARFVKRFLVVAPGVTIRDRLRVLQPGSPGNYYDLRDLVPADLAQGLGQARLAIVNYHAFVKRETKEFAGVAKTTKAILKGHREGNPFEETDEAMVHRVLRDLGPAASGRSGEIMVLNDEAHHCYRDRPVGASERKSLKLTAEEKADAKQANEDARVWFKGLQAVAKHVGIKAVWDLSATPYYLKGSGYHEGFIFPWTVCDFSLMDAIESGIVKVPRLPVDDDAAGDEVAYRDLWEDVGPELGKRKLKDVAITDWVMPTRLEGALRSLYANYGAAWRQWEETLRSAGEPPPVFIVVCPNTAASKLVHEWIAGFEVGRDGGYVEHTDGHLPLFSNGQDGKAVDRPRTILVDSAQLESGEPLKGEFKSAVAGEIETFKSEYRRRNPGADTDKITDAELLREVLNTVGKKGRLGEQVRCVVSVAMLTEGWDANTVSHILGIRAFRSQLLCEQVVGRGLRRRSYALGEDGLFSPEYANVYGIPFAFIPSEHETGSIEPPPPAQEVVSLAGREQYRIEFPILDGYRTEVPDAPIEFDPTDETRLVVGRDSVPRWTRLAGIAGENVEARIATADAREQRIGFEIASRLLRVHFTSDQGEQPWLFPRLLDVTRRWLRECVDMEDGYDLTRLLLAEAQSEAAEKIHRAIVQLDSNRRPRVRAMLRRGGHVGATDGVDFLTRKAVVDTTKSEVSHVVLDGKDGNTWEQLLAAECEISPDVAAYVKNDHLGFAIPYVHRGHSHSYLPDFLIRLRRRDDDVQRYLIVEVSGGQKSPGPTVEKAQTALTKWCPAVNNDGRFGRWGYVEITTMIDVRRRLQDAIDSLYADGPVIGDDDVQDFGQTGVNEVLGAGS</sequence>
<dbReference type="RefSeq" id="WP_344324893.1">
    <property type="nucleotide sequence ID" value="NZ_BAAAPY010000002.1"/>
</dbReference>